<dbReference type="AlphaFoldDB" id="A0AAW0R6P8"/>
<reference evidence="1 2" key="1">
    <citation type="submission" date="2023-01" db="EMBL/GenBank/DDBJ databases">
        <title>Analysis of 21 Apiospora genomes using comparative genomics revels a genus with tremendous synthesis potential of carbohydrate active enzymes and secondary metabolites.</title>
        <authorList>
            <person name="Sorensen T."/>
        </authorList>
    </citation>
    <scope>NUCLEOTIDE SEQUENCE [LARGE SCALE GENOMIC DNA]</scope>
    <source>
        <strain evidence="1 2">CBS 117206</strain>
    </source>
</reference>
<keyword evidence="2" id="KW-1185">Reference proteome</keyword>
<organism evidence="1 2">
    <name type="scientific">Apiospora kogelbergensis</name>
    <dbReference type="NCBI Taxonomy" id="1337665"/>
    <lineage>
        <taxon>Eukaryota</taxon>
        <taxon>Fungi</taxon>
        <taxon>Dikarya</taxon>
        <taxon>Ascomycota</taxon>
        <taxon>Pezizomycotina</taxon>
        <taxon>Sordariomycetes</taxon>
        <taxon>Xylariomycetidae</taxon>
        <taxon>Amphisphaeriales</taxon>
        <taxon>Apiosporaceae</taxon>
        <taxon>Apiospora</taxon>
    </lineage>
</organism>
<comment type="caution">
    <text evidence="1">The sequence shown here is derived from an EMBL/GenBank/DDBJ whole genome shotgun (WGS) entry which is preliminary data.</text>
</comment>
<accession>A0AAW0R6P8</accession>
<evidence type="ECO:0000313" key="2">
    <source>
        <dbReference type="Proteomes" id="UP001392437"/>
    </source>
</evidence>
<dbReference type="EMBL" id="JAQQWP010000002">
    <property type="protein sequence ID" value="KAK8129463.1"/>
    <property type="molecule type" value="Genomic_DNA"/>
</dbReference>
<name>A0AAW0R6P8_9PEZI</name>
<protein>
    <submittedName>
        <fullName evidence="1">Uncharacterized protein</fullName>
    </submittedName>
</protein>
<sequence length="133" mass="15400">MTIPRLYYYSACKVAVNNALNWRDAGYIVSKYQFTWETANKIACGNEDMRNNVNAYNYTTLGAGQLCENRFIVVMVKLHPGYEEAMLDENILDNALINALKQAAKSKTDLHILTYEYKSYMYKLRFKIGEDEI</sequence>
<evidence type="ECO:0000313" key="1">
    <source>
        <dbReference type="EMBL" id="KAK8129463.1"/>
    </source>
</evidence>
<dbReference type="Proteomes" id="UP001392437">
    <property type="component" value="Unassembled WGS sequence"/>
</dbReference>
<proteinExistence type="predicted"/>
<gene>
    <name evidence="1" type="ORF">PG999_001843</name>
</gene>